<proteinExistence type="predicted"/>
<name>A0A0C2H504_9BILA</name>
<organism evidence="1 2">
    <name type="scientific">Ancylostoma duodenale</name>
    <dbReference type="NCBI Taxonomy" id="51022"/>
    <lineage>
        <taxon>Eukaryota</taxon>
        <taxon>Metazoa</taxon>
        <taxon>Ecdysozoa</taxon>
        <taxon>Nematoda</taxon>
        <taxon>Chromadorea</taxon>
        <taxon>Rhabditida</taxon>
        <taxon>Rhabditina</taxon>
        <taxon>Rhabditomorpha</taxon>
        <taxon>Strongyloidea</taxon>
        <taxon>Ancylostomatidae</taxon>
        <taxon>Ancylostomatinae</taxon>
        <taxon>Ancylostoma</taxon>
    </lineage>
</organism>
<sequence length="161" mass="18588">MTRFEFSRLLVSSAFFWCKQCHEDIRDVTLIKKCKCKNLALFRRSTKHSTARDYSGFDALFNQNDVSSRHVVDPPAIPQHGSQVQLRLLNEQRYIHLIRKEAARTAGMDSTASFREANTVARRPPRPSSCATRARPRCVTWLAARDYGFRPLLTLSFQLEQ</sequence>
<evidence type="ECO:0000313" key="2">
    <source>
        <dbReference type="Proteomes" id="UP000054047"/>
    </source>
</evidence>
<dbReference type="OrthoDB" id="10035564at2759"/>
<dbReference type="AlphaFoldDB" id="A0A0C2H504"/>
<evidence type="ECO:0000313" key="1">
    <source>
        <dbReference type="EMBL" id="KIH68915.1"/>
    </source>
</evidence>
<dbReference type="EMBL" id="KN726258">
    <property type="protein sequence ID" value="KIH68915.1"/>
    <property type="molecule type" value="Genomic_DNA"/>
</dbReference>
<gene>
    <name evidence="1" type="ORF">ANCDUO_00749</name>
</gene>
<dbReference type="Proteomes" id="UP000054047">
    <property type="component" value="Unassembled WGS sequence"/>
</dbReference>
<keyword evidence="2" id="KW-1185">Reference proteome</keyword>
<protein>
    <submittedName>
        <fullName evidence="1">Uncharacterized protein</fullName>
    </submittedName>
</protein>
<reference evidence="1 2" key="1">
    <citation type="submission" date="2013-12" db="EMBL/GenBank/DDBJ databases">
        <title>Draft genome of the parsitic nematode Ancylostoma duodenale.</title>
        <authorList>
            <person name="Mitreva M."/>
        </authorList>
    </citation>
    <scope>NUCLEOTIDE SEQUENCE [LARGE SCALE GENOMIC DNA]</scope>
    <source>
        <strain evidence="1 2">Zhejiang</strain>
    </source>
</reference>
<accession>A0A0C2H504</accession>